<dbReference type="EMBL" id="MKGR01000024">
    <property type="protein sequence ID" value="OKP03754.1"/>
    <property type="molecule type" value="Genomic_DNA"/>
</dbReference>
<accession>A0A1Q5TU46</accession>
<keyword evidence="5" id="KW-1185">Reference proteome</keyword>
<dbReference type="PANTHER" id="PTHR38973:SF1">
    <property type="entry name" value="PLASMID PARTITION PROTEIN B"/>
    <property type="match status" value="1"/>
</dbReference>
<dbReference type="InterPro" id="IPR004437">
    <property type="entry name" value="ParB/RepB/Spo0J"/>
</dbReference>
<evidence type="ECO:0000256" key="2">
    <source>
        <dbReference type="ARBA" id="ARBA00023125"/>
    </source>
</evidence>
<gene>
    <name evidence="4" type="ORF">Xentx_02903</name>
</gene>
<sequence>MQNKKRPTIGRTFNSVSLETPAVNQTTEQRFTLASGQTVMFQLEHIPANKLESETTVNFWVNGRDQSALTKESVSDIIRTINLQQFFPAIGRRIDGKIEILDGSRRRAAAIFCGVGLDILVTNTNISTDDARQLAADIQTAREHNIREVGLRLIRLREGGMTQKEIAESNNMSQAKVTRAIQCASVPSNIVAVFPIMAELSYADYKALLDVTVDIKKNKLSIDEVVSCVRDEIQNMNKTKLVASDEMKSIIIKLFKDFSSNKAKKTAVEKQQVSSLWDFKDKDSFARKRVKDRSVSFEFNRVPKEFEEELEKMIQVLMKKYFNSDK</sequence>
<protein>
    <submittedName>
        <fullName evidence="4">VirB</fullName>
    </submittedName>
</protein>
<dbReference type="Proteomes" id="UP000186277">
    <property type="component" value="Unassembled WGS sequence"/>
</dbReference>
<feature type="domain" description="ParB-like N-terminal" evidence="3">
    <location>
        <begin position="53"/>
        <end position="138"/>
    </location>
</feature>
<dbReference type="NCBIfam" id="TIGR00180">
    <property type="entry name" value="parB_part"/>
    <property type="match status" value="1"/>
</dbReference>
<reference evidence="4 5" key="1">
    <citation type="submission" date="2016-09" db="EMBL/GenBank/DDBJ databases">
        <title>Xenorhabdus thuongxuanensis sp. nov. and Xenorhabdus eapokensis sp. nov., isolated from Steinernema species.</title>
        <authorList>
            <person name="Kaempfer P."/>
            <person name="Tobias N.J."/>
            <person name="Phan Ke L."/>
            <person name="Bode H.B."/>
            <person name="Glaeser S.P."/>
        </authorList>
    </citation>
    <scope>NUCLEOTIDE SEQUENCE [LARGE SCALE GENOMIC DNA]</scope>
    <source>
        <strain evidence="4 5">30TX1</strain>
    </source>
</reference>
<evidence type="ECO:0000259" key="3">
    <source>
        <dbReference type="SMART" id="SM00470"/>
    </source>
</evidence>
<keyword evidence="2" id="KW-0238">DNA-binding</keyword>
<proteinExistence type="inferred from homology"/>
<dbReference type="PANTHER" id="PTHR38973">
    <property type="entry name" value="PLASMID PARTITIONING CONTROL PROTEIN-RELATED"/>
    <property type="match status" value="1"/>
</dbReference>
<dbReference type="SUPFAM" id="SSF110849">
    <property type="entry name" value="ParB/Sulfiredoxin"/>
    <property type="match status" value="1"/>
</dbReference>
<organism evidence="4 5">
    <name type="scientific">Xenorhabdus thuongxuanensis</name>
    <dbReference type="NCBI Taxonomy" id="1873484"/>
    <lineage>
        <taxon>Bacteria</taxon>
        <taxon>Pseudomonadati</taxon>
        <taxon>Pseudomonadota</taxon>
        <taxon>Gammaproteobacteria</taxon>
        <taxon>Enterobacterales</taxon>
        <taxon>Morganellaceae</taxon>
        <taxon>Xenorhabdus</taxon>
    </lineage>
</organism>
<dbReference type="InterPro" id="IPR014884">
    <property type="entry name" value="ParB_fam_C"/>
</dbReference>
<comment type="similarity">
    <text evidence="1">Belongs to the ParB family.</text>
</comment>
<comment type="caution">
    <text evidence="4">The sequence shown here is derived from an EMBL/GenBank/DDBJ whole genome shotgun (WGS) entry which is preliminary data.</text>
</comment>
<dbReference type="SUPFAM" id="SSF109709">
    <property type="entry name" value="KorB DNA-binding domain-like"/>
    <property type="match status" value="1"/>
</dbReference>
<dbReference type="Pfam" id="PF08775">
    <property type="entry name" value="ParB"/>
    <property type="match status" value="1"/>
</dbReference>
<dbReference type="Gene3D" id="1.10.10.2830">
    <property type="match status" value="1"/>
</dbReference>
<dbReference type="AlphaFoldDB" id="A0A1Q5TU46"/>
<dbReference type="RefSeq" id="WP_074020953.1">
    <property type="nucleotide sequence ID" value="NZ_CAWMWP010000048.1"/>
</dbReference>
<evidence type="ECO:0000256" key="1">
    <source>
        <dbReference type="ARBA" id="ARBA00006295"/>
    </source>
</evidence>
<dbReference type="OrthoDB" id="5719994at2"/>
<dbReference type="GO" id="GO:0003677">
    <property type="term" value="F:DNA binding"/>
    <property type="evidence" value="ECO:0007669"/>
    <property type="project" value="UniProtKB-KW"/>
</dbReference>
<dbReference type="InterPro" id="IPR003115">
    <property type="entry name" value="ParB_N"/>
</dbReference>
<evidence type="ECO:0000313" key="4">
    <source>
        <dbReference type="EMBL" id="OKP03754.1"/>
    </source>
</evidence>
<evidence type="ECO:0000313" key="5">
    <source>
        <dbReference type="Proteomes" id="UP000186277"/>
    </source>
</evidence>
<dbReference type="InterPro" id="IPR036086">
    <property type="entry name" value="ParB/Sulfiredoxin_sf"/>
</dbReference>
<dbReference type="SMART" id="SM00470">
    <property type="entry name" value="ParB"/>
    <property type="match status" value="1"/>
</dbReference>
<name>A0A1Q5TU46_9GAMM</name>
<dbReference type="CDD" id="cd16394">
    <property type="entry name" value="sopB_N"/>
    <property type="match status" value="1"/>
</dbReference>